<evidence type="ECO:0000259" key="5">
    <source>
        <dbReference type="PROSITE" id="PS50893"/>
    </source>
</evidence>
<dbReference type="InterPro" id="IPR003439">
    <property type="entry name" value="ABC_transporter-like_ATP-bd"/>
</dbReference>
<evidence type="ECO:0000313" key="6">
    <source>
        <dbReference type="EMBL" id="SFD90507.1"/>
    </source>
</evidence>
<keyword evidence="4 6" id="KW-0067">ATP-binding</keyword>
<dbReference type="SUPFAM" id="SSF52540">
    <property type="entry name" value="P-loop containing nucleoside triphosphate hydrolases"/>
    <property type="match status" value="1"/>
</dbReference>
<evidence type="ECO:0000256" key="4">
    <source>
        <dbReference type="ARBA" id="ARBA00022840"/>
    </source>
</evidence>
<dbReference type="RefSeq" id="WP_175496737.1">
    <property type="nucleotide sequence ID" value="NZ_FOMZ01000005.1"/>
</dbReference>
<dbReference type="AlphaFoldDB" id="A0A1I1W5T9"/>
<dbReference type="Proteomes" id="UP000198716">
    <property type="component" value="Unassembled WGS sequence"/>
</dbReference>
<gene>
    <name evidence="6" type="ORF">SAMN04487819_10510</name>
</gene>
<dbReference type="Gene3D" id="3.40.50.300">
    <property type="entry name" value="P-loop containing nucleotide triphosphate hydrolases"/>
    <property type="match status" value="1"/>
</dbReference>
<evidence type="ECO:0000256" key="3">
    <source>
        <dbReference type="ARBA" id="ARBA00022741"/>
    </source>
</evidence>
<dbReference type="InterPro" id="IPR003593">
    <property type="entry name" value="AAA+_ATPase"/>
</dbReference>
<dbReference type="EMBL" id="FOMZ01000005">
    <property type="protein sequence ID" value="SFD90507.1"/>
    <property type="molecule type" value="Genomic_DNA"/>
</dbReference>
<dbReference type="InterPro" id="IPR027417">
    <property type="entry name" value="P-loop_NTPase"/>
</dbReference>
<evidence type="ECO:0000313" key="7">
    <source>
        <dbReference type="Proteomes" id="UP000198716"/>
    </source>
</evidence>
<name>A0A1I1W5T9_9ACTN</name>
<keyword evidence="3" id="KW-0547">Nucleotide-binding</keyword>
<organism evidence="6 7">
    <name type="scientific">Actinopolyspora alba</name>
    <dbReference type="NCBI Taxonomy" id="673379"/>
    <lineage>
        <taxon>Bacteria</taxon>
        <taxon>Bacillati</taxon>
        <taxon>Actinomycetota</taxon>
        <taxon>Actinomycetes</taxon>
        <taxon>Actinopolysporales</taxon>
        <taxon>Actinopolysporaceae</taxon>
        <taxon>Actinopolyspora</taxon>
        <taxon>Actinopolyspora alba group</taxon>
    </lineage>
</organism>
<dbReference type="GO" id="GO:0016887">
    <property type="term" value="F:ATP hydrolysis activity"/>
    <property type="evidence" value="ECO:0007669"/>
    <property type="project" value="InterPro"/>
</dbReference>
<accession>A0A1I1W5T9</accession>
<dbReference type="SMART" id="SM00382">
    <property type="entry name" value="AAA"/>
    <property type="match status" value="1"/>
</dbReference>
<dbReference type="PROSITE" id="PS50893">
    <property type="entry name" value="ABC_TRANSPORTER_2"/>
    <property type="match status" value="1"/>
</dbReference>
<dbReference type="GO" id="GO:0005524">
    <property type="term" value="F:ATP binding"/>
    <property type="evidence" value="ECO:0007669"/>
    <property type="project" value="UniProtKB-KW"/>
</dbReference>
<keyword evidence="2" id="KW-0813">Transport</keyword>
<dbReference type="Pfam" id="PF00005">
    <property type="entry name" value="ABC_tran"/>
    <property type="match status" value="1"/>
</dbReference>
<evidence type="ECO:0000256" key="2">
    <source>
        <dbReference type="ARBA" id="ARBA00022448"/>
    </source>
</evidence>
<dbReference type="PANTHER" id="PTHR43335:SF4">
    <property type="entry name" value="ABC TRANSPORTER, ATP-BINDING PROTEIN"/>
    <property type="match status" value="1"/>
</dbReference>
<keyword evidence="7" id="KW-1185">Reference proteome</keyword>
<sequence>MSDPAKAAQLRGVGKRYGSRWAVQDLDLDLNFGQVVGFIGPNGAGKTTLIRMMTGLSTASTGKIEVLDTDLTRQTRSPDGIGMVAEHPRFVPYLSARKNLRLLARIRNVASDEDIAETLRRVGLDPQDRRAVRGYSLGMRQRLGVAQALMERPRLLFLDEPTNGLDPRGIVEFRELIRQLAAAGVAVFVASHLLTELEQVCDRVLFVRRGRVLEELDLHCFQEETVRVSVTGPDDVAALREWAAHAGIALTDQDDTRWPTVELATSDVPETLAHLIRAGVRIEAVNRTQRSLEQRFLELTGSESEGVS</sequence>
<dbReference type="InterPro" id="IPR017871">
    <property type="entry name" value="ABC_transporter-like_CS"/>
</dbReference>
<proteinExistence type="inferred from homology"/>
<dbReference type="PANTHER" id="PTHR43335">
    <property type="entry name" value="ABC TRANSPORTER, ATP-BINDING PROTEIN"/>
    <property type="match status" value="1"/>
</dbReference>
<dbReference type="PROSITE" id="PS00211">
    <property type="entry name" value="ABC_TRANSPORTER_1"/>
    <property type="match status" value="1"/>
</dbReference>
<evidence type="ECO:0000256" key="1">
    <source>
        <dbReference type="ARBA" id="ARBA00005417"/>
    </source>
</evidence>
<feature type="domain" description="ABC transporter" evidence="5">
    <location>
        <begin position="8"/>
        <end position="234"/>
    </location>
</feature>
<comment type="similarity">
    <text evidence="1">Belongs to the ABC transporter superfamily.</text>
</comment>
<reference evidence="7" key="1">
    <citation type="submission" date="2016-10" db="EMBL/GenBank/DDBJ databases">
        <authorList>
            <person name="Varghese N."/>
            <person name="Submissions S."/>
        </authorList>
    </citation>
    <scope>NUCLEOTIDE SEQUENCE [LARGE SCALE GENOMIC DNA]</scope>
    <source>
        <strain evidence="7">DSM 45004</strain>
    </source>
</reference>
<protein>
    <submittedName>
        <fullName evidence="6">ABC-2 type transport system ATP-binding protein</fullName>
    </submittedName>
</protein>